<evidence type="ECO:0000313" key="2">
    <source>
        <dbReference type="Proteomes" id="UP000252586"/>
    </source>
</evidence>
<dbReference type="Proteomes" id="UP000252586">
    <property type="component" value="Unassembled WGS sequence"/>
</dbReference>
<comment type="caution">
    <text evidence="1">The sequence shown here is derived from an EMBL/GenBank/DDBJ whole genome shotgun (WGS) entry which is preliminary data.</text>
</comment>
<name>A0A366D7F4_9NOCA</name>
<dbReference type="AlphaFoldDB" id="A0A366D7F4"/>
<sequence>MRVDVPAPVPTGTATSDLVTVLHTVQQKAVAVVGVAIPPAPIDVAGVRIRFGCDVALDDRGYDEMLARADAAVSRLWPRTRIVAGHRLLPVLDQAMLLRSDPGHDDMLRMVRDRWVNRPSMLQPKMVDTAHDRAQAPVTGVSLAGVCGQAGLHTRWIGPDENSGDVARTALTGALAIALLAVPDVFRWSPWLDLDAIVASVLDVRGVDGS</sequence>
<keyword evidence="2" id="KW-1185">Reference proteome</keyword>
<dbReference type="RefSeq" id="WP_147265965.1">
    <property type="nucleotide sequence ID" value="NZ_CP107943.1"/>
</dbReference>
<evidence type="ECO:0000313" key="1">
    <source>
        <dbReference type="EMBL" id="RBO85218.1"/>
    </source>
</evidence>
<reference evidence="1 2" key="1">
    <citation type="submission" date="2018-06" db="EMBL/GenBank/DDBJ databases">
        <title>Genomic Encyclopedia of Type Strains, Phase IV (KMG-IV): sequencing the most valuable type-strain genomes for metagenomic binning, comparative biology and taxonomic classification.</title>
        <authorList>
            <person name="Goeker M."/>
        </authorList>
    </citation>
    <scope>NUCLEOTIDE SEQUENCE [LARGE SCALE GENOMIC DNA]</scope>
    <source>
        <strain evidence="1 2">DSM 44599</strain>
    </source>
</reference>
<protein>
    <submittedName>
        <fullName evidence="1">Uncharacterized protein</fullName>
    </submittedName>
</protein>
<dbReference type="STRING" id="1210090.GCA_001613185_03130"/>
<organism evidence="1 2">
    <name type="scientific">Nocardia puris</name>
    <dbReference type="NCBI Taxonomy" id="208602"/>
    <lineage>
        <taxon>Bacteria</taxon>
        <taxon>Bacillati</taxon>
        <taxon>Actinomycetota</taxon>
        <taxon>Actinomycetes</taxon>
        <taxon>Mycobacteriales</taxon>
        <taxon>Nocardiaceae</taxon>
        <taxon>Nocardia</taxon>
    </lineage>
</organism>
<dbReference type="EMBL" id="QNRE01000015">
    <property type="protein sequence ID" value="RBO85218.1"/>
    <property type="molecule type" value="Genomic_DNA"/>
</dbReference>
<gene>
    <name evidence="1" type="ORF">DFR74_11566</name>
</gene>
<proteinExistence type="predicted"/>
<accession>A0A366D7F4</accession>